<reference evidence="2" key="1">
    <citation type="journal article" date="2023" name="Front. Plant Sci.">
        <title>Chromosomal-level genome assembly of Melastoma candidum provides insights into trichome evolution.</title>
        <authorList>
            <person name="Zhong Y."/>
            <person name="Wu W."/>
            <person name="Sun C."/>
            <person name="Zou P."/>
            <person name="Liu Y."/>
            <person name="Dai S."/>
            <person name="Zhou R."/>
        </authorList>
    </citation>
    <scope>NUCLEOTIDE SEQUENCE [LARGE SCALE GENOMIC DNA]</scope>
</reference>
<sequence length="213" mass="24027">METKRPPFPASKFKFFYFLPLPVMSPEGPSPARTPSPRPKKKRASSTALVPRSASTRVEIGRSFRFREPRSPRVSCIGNVASEKERKRRKDFRGRNAVAAPSSNQSLILKLLEVFKKKKETKAANHNAEQSRLPPGGAYETSAPKAGHVKKFFDRRVRGSSSVVAPHPPSFISRRRQGKWNEVAVVENIVLVPRKEINLWKKRMVDPPPPLVI</sequence>
<protein>
    <submittedName>
        <fullName evidence="1">Uncharacterized protein</fullName>
    </submittedName>
</protein>
<organism evidence="1 2">
    <name type="scientific">Melastoma candidum</name>
    <dbReference type="NCBI Taxonomy" id="119954"/>
    <lineage>
        <taxon>Eukaryota</taxon>
        <taxon>Viridiplantae</taxon>
        <taxon>Streptophyta</taxon>
        <taxon>Embryophyta</taxon>
        <taxon>Tracheophyta</taxon>
        <taxon>Spermatophyta</taxon>
        <taxon>Magnoliopsida</taxon>
        <taxon>eudicotyledons</taxon>
        <taxon>Gunneridae</taxon>
        <taxon>Pentapetalae</taxon>
        <taxon>rosids</taxon>
        <taxon>malvids</taxon>
        <taxon>Myrtales</taxon>
        <taxon>Melastomataceae</taxon>
        <taxon>Melastomatoideae</taxon>
        <taxon>Melastomateae</taxon>
        <taxon>Melastoma</taxon>
    </lineage>
</organism>
<dbReference type="Proteomes" id="UP001057402">
    <property type="component" value="Chromosome 2"/>
</dbReference>
<evidence type="ECO:0000313" key="2">
    <source>
        <dbReference type="Proteomes" id="UP001057402"/>
    </source>
</evidence>
<proteinExistence type="predicted"/>
<accession>A0ACB9SBJ7</accession>
<gene>
    <name evidence="1" type="ORF">MLD38_004736</name>
</gene>
<keyword evidence="2" id="KW-1185">Reference proteome</keyword>
<evidence type="ECO:0000313" key="1">
    <source>
        <dbReference type="EMBL" id="KAI4386838.1"/>
    </source>
</evidence>
<name>A0ACB9SBJ7_9MYRT</name>
<comment type="caution">
    <text evidence="1">The sequence shown here is derived from an EMBL/GenBank/DDBJ whole genome shotgun (WGS) entry which is preliminary data.</text>
</comment>
<dbReference type="EMBL" id="CM042881">
    <property type="protein sequence ID" value="KAI4386838.1"/>
    <property type="molecule type" value="Genomic_DNA"/>
</dbReference>